<comment type="similarity">
    <text evidence="4 12">Belongs to the MCH family.</text>
</comment>
<dbReference type="GO" id="GO:0046294">
    <property type="term" value="P:formaldehyde catabolic process"/>
    <property type="evidence" value="ECO:0007669"/>
    <property type="project" value="UniProtKB-UniRule"/>
</dbReference>
<dbReference type="UniPathway" id="UPA00562">
    <property type="reaction ID" value="UER00703"/>
</dbReference>
<keyword evidence="14" id="KW-1185">Reference proteome</keyword>
<evidence type="ECO:0000313" key="14">
    <source>
        <dbReference type="Proteomes" id="UP000010847"/>
    </source>
</evidence>
<dbReference type="OrthoDB" id="241529at2"/>
<dbReference type="SUPFAM" id="SSF56199">
    <property type="entry name" value="Methenyltetrahydromethanopterin cyclohydrolase"/>
    <property type="match status" value="1"/>
</dbReference>
<dbReference type="STRING" id="871968.DESME_10945"/>
<evidence type="ECO:0000256" key="12">
    <source>
        <dbReference type="HAMAP-Rule" id="MF_00486"/>
    </source>
</evidence>
<dbReference type="Gene3D" id="3.10.340.11">
    <property type="entry name" value="Methenyltetrahydromethanopterin Cyclohydrolase, Chain A, domain 1"/>
    <property type="match status" value="1"/>
</dbReference>
<evidence type="ECO:0000256" key="11">
    <source>
        <dbReference type="ARBA" id="ARBA00048684"/>
    </source>
</evidence>
<accession>W0EEI3</accession>
<dbReference type="Proteomes" id="UP000010847">
    <property type="component" value="Chromosome"/>
</dbReference>
<protein>
    <recommendedName>
        <fullName evidence="6 12">Methenyltetrahydromethanopterin cyclohydrolase</fullName>
        <ecNumber evidence="5 12">3.5.4.27</ecNumber>
    </recommendedName>
    <alternativeName>
        <fullName evidence="10 12">Methenyl-H4MPT cyclohydrolase</fullName>
    </alternativeName>
</protein>
<evidence type="ECO:0000256" key="4">
    <source>
        <dbReference type="ARBA" id="ARBA00006902"/>
    </source>
</evidence>
<dbReference type="HAMAP" id="MF_00486">
    <property type="entry name" value="McH"/>
    <property type="match status" value="1"/>
</dbReference>
<evidence type="ECO:0000256" key="6">
    <source>
        <dbReference type="ARBA" id="ARBA00020597"/>
    </source>
</evidence>
<evidence type="ECO:0000256" key="9">
    <source>
        <dbReference type="ARBA" id="ARBA00022801"/>
    </source>
</evidence>
<dbReference type="GO" id="GO:0005737">
    <property type="term" value="C:cytoplasm"/>
    <property type="evidence" value="ECO:0007669"/>
    <property type="project" value="UniProtKB-SubCell"/>
</dbReference>
<dbReference type="RefSeq" id="WP_006715969.1">
    <property type="nucleotide sequence ID" value="NZ_CP007032.1"/>
</dbReference>
<gene>
    <name evidence="12" type="primary">mch</name>
    <name evidence="13" type="ORF">DESME_10945</name>
</gene>
<comment type="pathway">
    <text evidence="3 12">One-carbon metabolism; formaldehyde degradation; formate from formaldehyde (H(4)MPT route): step 3/5.</text>
</comment>
<evidence type="ECO:0000256" key="10">
    <source>
        <dbReference type="ARBA" id="ARBA00030468"/>
    </source>
</evidence>
<dbReference type="InterPro" id="IPR003209">
    <property type="entry name" value="METHMP_CycHdrlase"/>
</dbReference>
<evidence type="ECO:0000256" key="7">
    <source>
        <dbReference type="ARBA" id="ARBA00022490"/>
    </source>
</evidence>
<evidence type="ECO:0000256" key="1">
    <source>
        <dbReference type="ARBA" id="ARBA00004058"/>
    </source>
</evidence>
<evidence type="ECO:0000256" key="8">
    <source>
        <dbReference type="ARBA" id="ARBA00022563"/>
    </source>
</evidence>
<keyword evidence="8 12" id="KW-0554">One-carbon metabolism</keyword>
<comment type="function">
    <text evidence="1 12">Catalyzes the hydrolysis of methenyl-H(4)MPT(+) to 5-formyl-H(4)MPT.</text>
</comment>
<dbReference type="NCBIfam" id="TIGR03120">
    <property type="entry name" value="one_C_mch"/>
    <property type="match status" value="1"/>
</dbReference>
<dbReference type="GO" id="GO:0006730">
    <property type="term" value="P:one-carbon metabolic process"/>
    <property type="evidence" value="ECO:0007669"/>
    <property type="project" value="UniProtKB-UniRule"/>
</dbReference>
<dbReference type="Pfam" id="PF02289">
    <property type="entry name" value="MCH"/>
    <property type="match status" value="1"/>
</dbReference>
<evidence type="ECO:0000313" key="13">
    <source>
        <dbReference type="EMBL" id="AHF07491.1"/>
    </source>
</evidence>
<dbReference type="Gene3D" id="3.30.1030.10">
    <property type="entry name" value="Methenyltetrahydromethanopterin Cyclohydrolase, Chain A, domain 2"/>
    <property type="match status" value="1"/>
</dbReference>
<dbReference type="HOGENOM" id="CLU_876031_0_0_9"/>
<evidence type="ECO:0000256" key="5">
    <source>
        <dbReference type="ARBA" id="ARBA00012765"/>
    </source>
</evidence>
<keyword evidence="9 12" id="KW-0378">Hydrolase</keyword>
<dbReference type="EC" id="3.5.4.27" evidence="5 12"/>
<comment type="subcellular location">
    <subcellularLocation>
        <location evidence="2 12">Cytoplasm</location>
    </subcellularLocation>
</comment>
<dbReference type="AlphaFoldDB" id="W0EEI3"/>
<evidence type="ECO:0000256" key="3">
    <source>
        <dbReference type="ARBA" id="ARBA00005087"/>
    </source>
</evidence>
<dbReference type="eggNOG" id="COG3252">
    <property type="taxonomic scope" value="Bacteria"/>
</dbReference>
<dbReference type="GO" id="GO:0018759">
    <property type="term" value="F:methenyltetrahydromethanopterin cyclohydrolase activity"/>
    <property type="evidence" value="ECO:0007669"/>
    <property type="project" value="UniProtKB-UniRule"/>
</dbReference>
<organism evidence="13 14">
    <name type="scientific">Desulfitobacterium metallireducens DSM 15288</name>
    <dbReference type="NCBI Taxonomy" id="871968"/>
    <lineage>
        <taxon>Bacteria</taxon>
        <taxon>Bacillati</taxon>
        <taxon>Bacillota</taxon>
        <taxon>Clostridia</taxon>
        <taxon>Eubacteriales</taxon>
        <taxon>Desulfitobacteriaceae</taxon>
        <taxon>Desulfitobacterium</taxon>
    </lineage>
</organism>
<evidence type="ECO:0000256" key="2">
    <source>
        <dbReference type="ARBA" id="ARBA00004496"/>
    </source>
</evidence>
<reference evidence="13 14" key="1">
    <citation type="submission" date="2013-12" db="EMBL/GenBank/DDBJ databases">
        <authorList>
            <consortium name="DOE Joint Genome Institute"/>
            <person name="Smidt H."/>
            <person name="Huntemann M."/>
            <person name="Han J."/>
            <person name="Chen A."/>
            <person name="Kyrpides N."/>
            <person name="Mavromatis K."/>
            <person name="Markowitz V."/>
            <person name="Palaniappan K."/>
            <person name="Ivanova N."/>
            <person name="Schaumberg A."/>
            <person name="Pati A."/>
            <person name="Liolios K."/>
            <person name="Nordberg H.P."/>
            <person name="Cantor M.N."/>
            <person name="Hua S.X."/>
            <person name="Woyke T."/>
        </authorList>
    </citation>
    <scope>NUCLEOTIDE SEQUENCE [LARGE SCALE GENOMIC DNA]</scope>
    <source>
        <strain evidence="14">DSM 15288</strain>
    </source>
</reference>
<dbReference type="EMBL" id="CP007032">
    <property type="protein sequence ID" value="AHF07491.1"/>
    <property type="molecule type" value="Genomic_DNA"/>
</dbReference>
<dbReference type="KEGG" id="dmt:DESME_10945"/>
<sequence>MPFVLPEIPELRPSRLAMPLVNQLIVNQKRLNLEVSEKNGVHIIDCGVNALGGWEAGVLFAEICMGGLGRVDVRWANFKGFQWPSVQVVTDHPLRACMLSQFAGWSVHARNFSALGSGPGRAVANREKLFAEFGCADPSDNAIICLESEKLPSDEAIQDMLRKCQCKPANLFILVAPTSSLVGSIQIAARTLETGLYKLKTLTYDITAVRTGWGICPLPPVTPDAMQALGRTNDAIRYGASVYFNVNDEDGYLQSIIKQVPTSSSPEYGHLFATVIDQYNDFYDIDPLFFSPAEIWLTNLKSGRCFHAGAVRPELLQVSFGMEV</sequence>
<proteinExistence type="inferred from homology"/>
<keyword evidence="7 12" id="KW-0963">Cytoplasm</keyword>
<comment type="catalytic activity">
    <reaction evidence="11 12">
        <text>5,10-methenyl-5,6,7,8-tetrahydromethanopterin + H2O = N(5)-formyl-5,6,7,8-tetrahydromethanopterin + H(+)</text>
        <dbReference type="Rhea" id="RHEA:19053"/>
        <dbReference type="ChEBI" id="CHEBI:15377"/>
        <dbReference type="ChEBI" id="CHEBI:15378"/>
        <dbReference type="ChEBI" id="CHEBI:58018"/>
        <dbReference type="ChEBI" id="CHEBI:58337"/>
        <dbReference type="EC" id="3.5.4.27"/>
    </reaction>
</comment>
<name>W0EEI3_9FIRM</name>